<dbReference type="AlphaFoldDB" id="A0A151MX53"/>
<name>A0A151MX53_ALLMI</name>
<keyword evidence="2" id="KW-1185">Reference proteome</keyword>
<evidence type="ECO:0008006" key="3">
    <source>
        <dbReference type="Google" id="ProtNLM"/>
    </source>
</evidence>
<protein>
    <recommendedName>
        <fullName evidence="3">DDE Tnp4 domain-containing protein</fullName>
    </recommendedName>
</protein>
<dbReference type="Proteomes" id="UP000050525">
    <property type="component" value="Unassembled WGS sequence"/>
</dbReference>
<sequence>MLQVNNLLEVVVGFRTLGFTQYIGPLDGTHIRITFLPHGGRFYYSWLSIMLQAVVNHCSAFNNMSTIWEDSAHNAHLHLEGLCGISSLYRKEDKKENEDSWWARTGVKGLVRDSKLGGASLGGNC</sequence>
<accession>A0A151MX53</accession>
<evidence type="ECO:0000313" key="1">
    <source>
        <dbReference type="EMBL" id="KYO29082.1"/>
    </source>
</evidence>
<comment type="caution">
    <text evidence="1">The sequence shown here is derived from an EMBL/GenBank/DDBJ whole genome shotgun (WGS) entry which is preliminary data.</text>
</comment>
<evidence type="ECO:0000313" key="2">
    <source>
        <dbReference type="Proteomes" id="UP000050525"/>
    </source>
</evidence>
<gene>
    <name evidence="1" type="ORF">Y1Q_0009883</name>
</gene>
<reference evidence="1 2" key="1">
    <citation type="journal article" date="2012" name="Genome Biol.">
        <title>Sequencing three crocodilian genomes to illuminate the evolution of archosaurs and amniotes.</title>
        <authorList>
            <person name="St John J.A."/>
            <person name="Braun E.L."/>
            <person name="Isberg S.R."/>
            <person name="Miles L.G."/>
            <person name="Chong A.Y."/>
            <person name="Gongora J."/>
            <person name="Dalzell P."/>
            <person name="Moran C."/>
            <person name="Bed'hom B."/>
            <person name="Abzhanov A."/>
            <person name="Burgess S.C."/>
            <person name="Cooksey A.M."/>
            <person name="Castoe T.A."/>
            <person name="Crawford N.G."/>
            <person name="Densmore L.D."/>
            <person name="Drew J.C."/>
            <person name="Edwards S.V."/>
            <person name="Faircloth B.C."/>
            <person name="Fujita M.K."/>
            <person name="Greenwold M.J."/>
            <person name="Hoffmann F.G."/>
            <person name="Howard J.M."/>
            <person name="Iguchi T."/>
            <person name="Janes D.E."/>
            <person name="Khan S.Y."/>
            <person name="Kohno S."/>
            <person name="de Koning A.J."/>
            <person name="Lance S.L."/>
            <person name="McCarthy F.M."/>
            <person name="McCormack J.E."/>
            <person name="Merchant M.E."/>
            <person name="Peterson D.G."/>
            <person name="Pollock D.D."/>
            <person name="Pourmand N."/>
            <person name="Raney B.J."/>
            <person name="Roessler K.A."/>
            <person name="Sanford J.R."/>
            <person name="Sawyer R.H."/>
            <person name="Schmidt C.J."/>
            <person name="Triplett E.W."/>
            <person name="Tuberville T.D."/>
            <person name="Venegas-Anaya M."/>
            <person name="Howard J.T."/>
            <person name="Jarvis E.D."/>
            <person name="Guillette L.J.Jr."/>
            <person name="Glenn T.C."/>
            <person name="Green R.E."/>
            <person name="Ray D.A."/>
        </authorList>
    </citation>
    <scope>NUCLEOTIDE SEQUENCE [LARGE SCALE GENOMIC DNA]</scope>
    <source>
        <strain evidence="1">KSC_2009_1</strain>
    </source>
</reference>
<dbReference type="EMBL" id="AKHW03004724">
    <property type="protein sequence ID" value="KYO29082.1"/>
    <property type="molecule type" value="Genomic_DNA"/>
</dbReference>
<proteinExistence type="predicted"/>
<organism evidence="1 2">
    <name type="scientific">Alligator mississippiensis</name>
    <name type="common">American alligator</name>
    <dbReference type="NCBI Taxonomy" id="8496"/>
    <lineage>
        <taxon>Eukaryota</taxon>
        <taxon>Metazoa</taxon>
        <taxon>Chordata</taxon>
        <taxon>Craniata</taxon>
        <taxon>Vertebrata</taxon>
        <taxon>Euteleostomi</taxon>
        <taxon>Archelosauria</taxon>
        <taxon>Archosauria</taxon>
        <taxon>Crocodylia</taxon>
        <taxon>Alligatoridae</taxon>
        <taxon>Alligatorinae</taxon>
        <taxon>Alligator</taxon>
    </lineage>
</organism>